<proteinExistence type="predicted"/>
<dbReference type="AlphaFoldDB" id="A0A0K9Q4D4"/>
<sequence>APKTTRTPASRSFKSPSSTGAQQQLSSHWDRIIAFLDSLMIQLRHNHVPSFFIRKLITQVFSFINIQLFNSLLLRRECCTFSNGEYVKSGLAELEKWIGNATEELAGTSWHELNYIRQAVGFLVIHQKRKKSLSEITQDLCPVLTVRQIYRICTMYWDDKYSTQSVSAEVVANMRDSVSKNSRNLESNSFLLDDDLSIPFSTDDISKAIPYVDPTNVVLPLVLSEYQSAQRVFDPMVAVS</sequence>
<accession>A0A0K9Q4D4</accession>
<keyword evidence="4" id="KW-1185">Reference proteome</keyword>
<evidence type="ECO:0000313" key="4">
    <source>
        <dbReference type="Proteomes" id="UP000036987"/>
    </source>
</evidence>
<dbReference type="OrthoDB" id="6108017at2759"/>
<comment type="caution">
    <text evidence="3">The sequence shown here is derived from an EMBL/GenBank/DDBJ whole genome shotgun (WGS) entry which is preliminary data.</text>
</comment>
<feature type="domain" description="Dilute" evidence="2">
    <location>
        <begin position="1"/>
        <end position="180"/>
    </location>
</feature>
<evidence type="ECO:0000313" key="3">
    <source>
        <dbReference type="EMBL" id="KMZ75387.1"/>
    </source>
</evidence>
<evidence type="ECO:0000259" key="2">
    <source>
        <dbReference type="PROSITE" id="PS51126"/>
    </source>
</evidence>
<dbReference type="Pfam" id="PF01843">
    <property type="entry name" value="DIL"/>
    <property type="match status" value="1"/>
</dbReference>
<dbReference type="PANTHER" id="PTHR16027">
    <property type="entry name" value="DILUTE DOMAIN-CONTAINING PROTEIN YPR089W"/>
    <property type="match status" value="1"/>
</dbReference>
<protein>
    <submittedName>
        <fullName evidence="3">Myosin-15</fullName>
    </submittedName>
</protein>
<feature type="non-terminal residue" evidence="3">
    <location>
        <position position="1"/>
    </location>
</feature>
<dbReference type="Proteomes" id="UP000036987">
    <property type="component" value="Unassembled WGS sequence"/>
</dbReference>
<organism evidence="3 4">
    <name type="scientific">Zostera marina</name>
    <name type="common">Eelgrass</name>
    <dbReference type="NCBI Taxonomy" id="29655"/>
    <lineage>
        <taxon>Eukaryota</taxon>
        <taxon>Viridiplantae</taxon>
        <taxon>Streptophyta</taxon>
        <taxon>Embryophyta</taxon>
        <taxon>Tracheophyta</taxon>
        <taxon>Spermatophyta</taxon>
        <taxon>Magnoliopsida</taxon>
        <taxon>Liliopsida</taxon>
        <taxon>Zosteraceae</taxon>
        <taxon>Zostera</taxon>
    </lineage>
</organism>
<dbReference type="PROSITE" id="PS51126">
    <property type="entry name" value="DILUTE"/>
    <property type="match status" value="1"/>
</dbReference>
<dbReference type="InterPro" id="IPR002710">
    <property type="entry name" value="Dilute_dom"/>
</dbReference>
<evidence type="ECO:0000256" key="1">
    <source>
        <dbReference type="SAM" id="MobiDB-lite"/>
    </source>
</evidence>
<dbReference type="SMART" id="SM01132">
    <property type="entry name" value="DIL"/>
    <property type="match status" value="1"/>
</dbReference>
<gene>
    <name evidence="3" type="ORF">ZOSMA_115G00220</name>
</gene>
<dbReference type="EMBL" id="LFYR01000176">
    <property type="protein sequence ID" value="KMZ75387.1"/>
    <property type="molecule type" value="Genomic_DNA"/>
</dbReference>
<reference evidence="4" key="1">
    <citation type="journal article" date="2016" name="Nature">
        <title>The genome of the seagrass Zostera marina reveals angiosperm adaptation to the sea.</title>
        <authorList>
            <person name="Olsen J.L."/>
            <person name="Rouze P."/>
            <person name="Verhelst B."/>
            <person name="Lin Y.-C."/>
            <person name="Bayer T."/>
            <person name="Collen J."/>
            <person name="Dattolo E."/>
            <person name="De Paoli E."/>
            <person name="Dittami S."/>
            <person name="Maumus F."/>
            <person name="Michel G."/>
            <person name="Kersting A."/>
            <person name="Lauritano C."/>
            <person name="Lohaus R."/>
            <person name="Toepel M."/>
            <person name="Tonon T."/>
            <person name="Vanneste K."/>
            <person name="Amirebrahimi M."/>
            <person name="Brakel J."/>
            <person name="Bostroem C."/>
            <person name="Chovatia M."/>
            <person name="Grimwood J."/>
            <person name="Jenkins J.W."/>
            <person name="Jueterbock A."/>
            <person name="Mraz A."/>
            <person name="Stam W.T."/>
            <person name="Tice H."/>
            <person name="Bornberg-Bauer E."/>
            <person name="Green P.J."/>
            <person name="Pearson G.A."/>
            <person name="Procaccini G."/>
            <person name="Duarte C.M."/>
            <person name="Schmutz J."/>
            <person name="Reusch T.B.H."/>
            <person name="Van de Peer Y."/>
        </authorList>
    </citation>
    <scope>NUCLEOTIDE SEQUENCE [LARGE SCALE GENOMIC DNA]</scope>
    <source>
        <strain evidence="4">cv. Finnish</strain>
    </source>
</reference>
<dbReference type="InterPro" id="IPR052072">
    <property type="entry name" value="Vascular_dev_regulator"/>
</dbReference>
<name>A0A0K9Q4D4_ZOSMR</name>
<dbReference type="PANTHER" id="PTHR16027:SF6">
    <property type="entry name" value="DILUTE DOMAIN-CONTAINING PROTEIN"/>
    <property type="match status" value="1"/>
</dbReference>
<feature type="region of interest" description="Disordered" evidence="1">
    <location>
        <begin position="1"/>
        <end position="22"/>
    </location>
</feature>